<reference evidence="3" key="1">
    <citation type="submission" date="2025-08" db="UniProtKB">
        <authorList>
            <consortium name="Ensembl"/>
        </authorList>
    </citation>
    <scope>IDENTIFICATION</scope>
</reference>
<evidence type="ECO:0000313" key="4">
    <source>
        <dbReference type="Proteomes" id="UP000264840"/>
    </source>
</evidence>
<keyword evidence="1" id="KW-1015">Disulfide bond</keyword>
<keyword evidence="4" id="KW-1185">Reference proteome</keyword>
<evidence type="ECO:0000259" key="2">
    <source>
        <dbReference type="PROSITE" id="PS50240"/>
    </source>
</evidence>
<dbReference type="PANTHER" id="PTHR24252:SF11">
    <property type="entry name" value="ATRIAL NATRIURETIC PEPTIDE-CONVERTING ENZYME ISOFORM X1"/>
    <property type="match status" value="1"/>
</dbReference>
<reference evidence="3" key="2">
    <citation type="submission" date="2025-09" db="UniProtKB">
        <authorList>
            <consortium name="Ensembl"/>
        </authorList>
    </citation>
    <scope>IDENTIFICATION</scope>
</reference>
<dbReference type="Proteomes" id="UP000264840">
    <property type="component" value="Unplaced"/>
</dbReference>
<dbReference type="SUPFAM" id="SSF50494">
    <property type="entry name" value="Trypsin-like serine proteases"/>
    <property type="match status" value="1"/>
</dbReference>
<dbReference type="InterPro" id="IPR009003">
    <property type="entry name" value="Peptidase_S1_PA"/>
</dbReference>
<dbReference type="AlphaFoldDB" id="A0A3Q3CVN2"/>
<evidence type="ECO:0000313" key="3">
    <source>
        <dbReference type="Ensembl" id="ENSHBUP00000031778.1"/>
    </source>
</evidence>
<dbReference type="GeneTree" id="ENSGT00940000157103"/>
<dbReference type="InterPro" id="IPR043504">
    <property type="entry name" value="Peptidase_S1_PA_chymotrypsin"/>
</dbReference>
<dbReference type="GO" id="GO:0004252">
    <property type="term" value="F:serine-type endopeptidase activity"/>
    <property type="evidence" value="ECO:0007669"/>
    <property type="project" value="InterPro"/>
</dbReference>
<name>A0A3Q3CVN2_HAPBU</name>
<dbReference type="STRING" id="8153.ENSHBUP00000031778"/>
<dbReference type="PROSITE" id="PS50240">
    <property type="entry name" value="TRYPSIN_DOM"/>
    <property type="match status" value="1"/>
</dbReference>
<feature type="domain" description="Peptidase S1" evidence="2">
    <location>
        <begin position="17"/>
        <end position="137"/>
    </location>
</feature>
<protein>
    <recommendedName>
        <fullName evidence="2">Peptidase S1 domain-containing protein</fullName>
    </recommendedName>
</protein>
<dbReference type="PANTHER" id="PTHR24252">
    <property type="entry name" value="ACROSIN-RELATED"/>
    <property type="match status" value="1"/>
</dbReference>
<dbReference type="OMA" id="NIACQVM"/>
<dbReference type="Gene3D" id="2.40.10.10">
    <property type="entry name" value="Trypsin-like serine proteases"/>
    <property type="match status" value="2"/>
</dbReference>
<dbReference type="Pfam" id="PF00089">
    <property type="entry name" value="Trypsin"/>
    <property type="match status" value="1"/>
</dbReference>
<organism evidence="3 4">
    <name type="scientific">Haplochromis burtoni</name>
    <name type="common">Burton's mouthbrooder</name>
    <name type="synonym">Chromis burtoni</name>
    <dbReference type="NCBI Taxonomy" id="8153"/>
    <lineage>
        <taxon>Eukaryota</taxon>
        <taxon>Metazoa</taxon>
        <taxon>Chordata</taxon>
        <taxon>Craniata</taxon>
        <taxon>Vertebrata</taxon>
        <taxon>Euteleostomi</taxon>
        <taxon>Actinopterygii</taxon>
        <taxon>Neopterygii</taxon>
        <taxon>Teleostei</taxon>
        <taxon>Neoteleostei</taxon>
        <taxon>Acanthomorphata</taxon>
        <taxon>Ovalentaria</taxon>
        <taxon>Cichlomorphae</taxon>
        <taxon>Cichliformes</taxon>
        <taxon>Cichlidae</taxon>
        <taxon>African cichlids</taxon>
        <taxon>Pseudocrenilabrinae</taxon>
        <taxon>Haplochromini</taxon>
        <taxon>Haplochromis</taxon>
    </lineage>
</organism>
<dbReference type="GO" id="GO:0006508">
    <property type="term" value="P:proteolysis"/>
    <property type="evidence" value="ECO:0007669"/>
    <property type="project" value="InterPro"/>
</dbReference>
<dbReference type="Ensembl" id="ENSHBUT00000024121.1">
    <property type="protein sequence ID" value="ENSHBUP00000031778.1"/>
    <property type="gene ID" value="ENSHBUG00000017663.1"/>
</dbReference>
<evidence type="ECO:0000256" key="1">
    <source>
        <dbReference type="ARBA" id="ARBA00023157"/>
    </source>
</evidence>
<proteinExistence type="predicted"/>
<dbReference type="InterPro" id="IPR001254">
    <property type="entry name" value="Trypsin_dom"/>
</dbReference>
<accession>A0A3Q3CVN2</accession>
<sequence>LWVPWLCQWCLQLKKRILGGRVSRRGAWPWQCSLQSGQSGHVCGCVLIARKWALTVAHYLWKVVLGINNLDHPGAHSQSRGVRSIIVHPRYNRAVVDYDISIVENKNITSVTVNQRSVLHAGLYTKILLNYVVRTNR</sequence>